<feature type="compositionally biased region" description="Basic and acidic residues" evidence="1">
    <location>
        <begin position="142"/>
        <end position="151"/>
    </location>
</feature>
<dbReference type="InParanoid" id="A0A2J7R6F9"/>
<feature type="non-terminal residue" evidence="2">
    <location>
        <position position="1"/>
    </location>
</feature>
<keyword evidence="3" id="KW-1185">Reference proteome</keyword>
<organism evidence="2 3">
    <name type="scientific">Cryptotermes secundus</name>
    <dbReference type="NCBI Taxonomy" id="105785"/>
    <lineage>
        <taxon>Eukaryota</taxon>
        <taxon>Metazoa</taxon>
        <taxon>Ecdysozoa</taxon>
        <taxon>Arthropoda</taxon>
        <taxon>Hexapoda</taxon>
        <taxon>Insecta</taxon>
        <taxon>Pterygota</taxon>
        <taxon>Neoptera</taxon>
        <taxon>Polyneoptera</taxon>
        <taxon>Dictyoptera</taxon>
        <taxon>Blattodea</taxon>
        <taxon>Blattoidea</taxon>
        <taxon>Termitoidae</taxon>
        <taxon>Kalotermitidae</taxon>
        <taxon>Cryptotermitinae</taxon>
        <taxon>Cryptotermes</taxon>
    </lineage>
</organism>
<gene>
    <name evidence="2" type="ORF">B7P43_G16763</name>
</gene>
<comment type="caution">
    <text evidence="2">The sequence shown here is derived from an EMBL/GenBank/DDBJ whole genome shotgun (WGS) entry which is preliminary data.</text>
</comment>
<evidence type="ECO:0008006" key="4">
    <source>
        <dbReference type="Google" id="ProtNLM"/>
    </source>
</evidence>
<reference evidence="2 3" key="1">
    <citation type="submission" date="2017-12" db="EMBL/GenBank/DDBJ databases">
        <title>Hemimetabolous genomes reveal molecular basis of termite eusociality.</title>
        <authorList>
            <person name="Harrison M.C."/>
            <person name="Jongepier E."/>
            <person name="Robertson H.M."/>
            <person name="Arning N."/>
            <person name="Bitard-Feildel T."/>
            <person name="Chao H."/>
            <person name="Childers C.P."/>
            <person name="Dinh H."/>
            <person name="Doddapaneni H."/>
            <person name="Dugan S."/>
            <person name="Gowin J."/>
            <person name="Greiner C."/>
            <person name="Han Y."/>
            <person name="Hu H."/>
            <person name="Hughes D.S.T."/>
            <person name="Huylmans A.-K."/>
            <person name="Kemena C."/>
            <person name="Kremer L.P.M."/>
            <person name="Lee S.L."/>
            <person name="Lopez-Ezquerra A."/>
            <person name="Mallet L."/>
            <person name="Monroy-Kuhn J.M."/>
            <person name="Moser A."/>
            <person name="Murali S.C."/>
            <person name="Muzny D.M."/>
            <person name="Otani S."/>
            <person name="Piulachs M.-D."/>
            <person name="Poelchau M."/>
            <person name="Qu J."/>
            <person name="Schaub F."/>
            <person name="Wada-Katsumata A."/>
            <person name="Worley K.C."/>
            <person name="Xie Q."/>
            <person name="Ylla G."/>
            <person name="Poulsen M."/>
            <person name="Gibbs R.A."/>
            <person name="Schal C."/>
            <person name="Richards S."/>
            <person name="Belles X."/>
            <person name="Korb J."/>
            <person name="Bornberg-Bauer E."/>
        </authorList>
    </citation>
    <scope>NUCLEOTIDE SEQUENCE [LARGE SCALE GENOMIC DNA]</scope>
    <source>
        <tissue evidence="2">Whole body</tissue>
    </source>
</reference>
<proteinExistence type="predicted"/>
<dbReference type="PANTHER" id="PTHR33332">
    <property type="entry name" value="REVERSE TRANSCRIPTASE DOMAIN-CONTAINING PROTEIN"/>
    <property type="match status" value="1"/>
</dbReference>
<feature type="region of interest" description="Disordered" evidence="1">
    <location>
        <begin position="126"/>
        <end position="151"/>
    </location>
</feature>
<dbReference type="Proteomes" id="UP000235965">
    <property type="component" value="Unassembled WGS sequence"/>
</dbReference>
<name>A0A2J7R6F9_9NEOP</name>
<protein>
    <recommendedName>
        <fullName evidence="4">Reverse transcriptase domain-containing protein</fullName>
    </recommendedName>
</protein>
<sequence length="225" mass="25383">NAMIINLTKRKAVCFMRARVTEPPNYSLGDTAIPEASSCQYLGIILRSDLSWADQVNCTVKEARKALHFTVRVLKKGNSNTKNLACTSLVRPVLEYGAACWDPYRDGEINALDRVQKKAATAEHHRNLDTAHAGKAMLSEQGRSDKEIRSRKQRTEMGKYTFVNRTIQVWNKLPSDTLGTLSCKPSNFRKRVRKVKVGWKSAKIRSEVKSEVLRMGGVRKCSKTK</sequence>
<accession>A0A2J7R6F9</accession>
<evidence type="ECO:0000256" key="1">
    <source>
        <dbReference type="SAM" id="MobiDB-lite"/>
    </source>
</evidence>
<dbReference type="EMBL" id="NEVH01006763">
    <property type="protein sequence ID" value="PNF36406.1"/>
    <property type="molecule type" value="Genomic_DNA"/>
</dbReference>
<evidence type="ECO:0000313" key="3">
    <source>
        <dbReference type="Proteomes" id="UP000235965"/>
    </source>
</evidence>
<dbReference type="AlphaFoldDB" id="A0A2J7R6F9"/>
<dbReference type="STRING" id="105785.A0A2J7R6F9"/>
<evidence type="ECO:0000313" key="2">
    <source>
        <dbReference type="EMBL" id="PNF36406.1"/>
    </source>
</evidence>